<dbReference type="Proteomes" id="UP000095350">
    <property type="component" value="Unassembled WGS sequence"/>
</dbReference>
<dbReference type="EMBL" id="QRID01000014">
    <property type="protein sequence ID" value="RHG26843.1"/>
    <property type="molecule type" value="Genomic_DNA"/>
</dbReference>
<keyword evidence="1" id="KW-1133">Transmembrane helix</keyword>
<reference evidence="2 8" key="1">
    <citation type="submission" date="2015-09" db="EMBL/GenBank/DDBJ databases">
        <authorList>
            <consortium name="Pathogen Informatics"/>
        </authorList>
    </citation>
    <scope>NUCLEOTIDE SEQUENCE [LARGE SCALE GENOMIC DNA]</scope>
    <source>
        <strain evidence="2 8">2789STDY5834960</strain>
    </source>
</reference>
<dbReference type="GeneID" id="61431355"/>
<dbReference type="Proteomes" id="UP000284465">
    <property type="component" value="Unassembled WGS sequence"/>
</dbReference>
<evidence type="ECO:0000313" key="9">
    <source>
        <dbReference type="Proteomes" id="UP000283513"/>
    </source>
</evidence>
<evidence type="ECO:0000313" key="12">
    <source>
        <dbReference type="Proteomes" id="UP000284465"/>
    </source>
</evidence>
<dbReference type="EMBL" id="QSHO01000014">
    <property type="protein sequence ID" value="RHC15065.1"/>
    <property type="molecule type" value="Genomic_DNA"/>
</dbReference>
<protein>
    <submittedName>
        <fullName evidence="2">Uncharacterized protein</fullName>
    </submittedName>
</protein>
<evidence type="ECO:0000313" key="13">
    <source>
        <dbReference type="Proteomes" id="UP000478483"/>
    </source>
</evidence>
<evidence type="ECO:0000313" key="8">
    <source>
        <dbReference type="Proteomes" id="UP000095350"/>
    </source>
</evidence>
<accession>A0A173VQF9</accession>
<dbReference type="OrthoDB" id="2005727at2"/>
<evidence type="ECO:0000313" key="7">
    <source>
        <dbReference type="EMBL" id="RHN06870.1"/>
    </source>
</evidence>
<evidence type="ECO:0000313" key="3">
    <source>
        <dbReference type="EMBL" id="MTR85290.1"/>
    </source>
</evidence>
<gene>
    <name evidence="6" type="ORF">DW264_13490</name>
    <name evidence="5" type="ORF">DW856_14945</name>
    <name evidence="4" type="ORF">DW927_15530</name>
    <name evidence="7" type="ORF">DWZ31_11885</name>
    <name evidence="2" type="ORF">ERS852572_03201</name>
    <name evidence="3" type="ORF">GMD50_09470</name>
</gene>
<evidence type="ECO:0000313" key="2">
    <source>
        <dbReference type="EMBL" id="CUN28377.1"/>
    </source>
</evidence>
<keyword evidence="1" id="KW-0472">Membrane</keyword>
<evidence type="ECO:0000256" key="1">
    <source>
        <dbReference type="SAM" id="Phobius"/>
    </source>
</evidence>
<evidence type="ECO:0000313" key="6">
    <source>
        <dbReference type="EMBL" id="RHG26843.1"/>
    </source>
</evidence>
<dbReference type="Proteomes" id="UP000283586">
    <property type="component" value="Unassembled WGS sequence"/>
</dbReference>
<sequence length="71" mass="7742">MLTALFIILMFAVFGKLILFAFKASWGILKVLLTIIIFPLFLIGLFVSGLVYIALILLVIAGIVSVVKSLT</sequence>
<dbReference type="STRING" id="166486.ERS852572_03201"/>
<dbReference type="EMBL" id="WNAJ01000009">
    <property type="protein sequence ID" value="MTR85290.1"/>
    <property type="molecule type" value="Genomic_DNA"/>
</dbReference>
<dbReference type="EMBL" id="QSFP01000022">
    <property type="protein sequence ID" value="RHA65129.1"/>
    <property type="molecule type" value="Genomic_DNA"/>
</dbReference>
<dbReference type="PaxDb" id="166486-ERS852572_03201"/>
<dbReference type="Proteomes" id="UP000284051">
    <property type="component" value="Unassembled WGS sequence"/>
</dbReference>
<dbReference type="AlphaFoldDB" id="A0A173VQF9"/>
<reference evidence="3 13" key="3">
    <citation type="journal article" date="2019" name="Nat. Med.">
        <title>A library of human gut bacterial isolates paired with longitudinal multiomics data enables mechanistic microbiome research.</title>
        <authorList>
            <person name="Poyet M."/>
            <person name="Groussin M."/>
            <person name="Gibbons S.M."/>
            <person name="Avila-Pacheco J."/>
            <person name="Jiang X."/>
            <person name="Kearney S.M."/>
            <person name="Perrotta A.R."/>
            <person name="Berdy B."/>
            <person name="Zhao S."/>
            <person name="Lieberman T.D."/>
            <person name="Swanson P.K."/>
            <person name="Smith M."/>
            <person name="Roesemann S."/>
            <person name="Alexander J.E."/>
            <person name="Rich S.A."/>
            <person name="Livny J."/>
            <person name="Vlamakis H."/>
            <person name="Clish C."/>
            <person name="Bullock K."/>
            <person name="Deik A."/>
            <person name="Scott J."/>
            <person name="Pierce K.A."/>
            <person name="Xavier R.J."/>
            <person name="Alm E.J."/>
        </authorList>
    </citation>
    <scope>NUCLEOTIDE SEQUENCE [LARGE SCALE GENOMIC DNA]</scope>
    <source>
        <strain evidence="3 13">BIOML-A1</strain>
    </source>
</reference>
<feature type="transmembrane region" description="Helical" evidence="1">
    <location>
        <begin position="6"/>
        <end position="24"/>
    </location>
</feature>
<evidence type="ECO:0000313" key="10">
    <source>
        <dbReference type="Proteomes" id="UP000283586"/>
    </source>
</evidence>
<keyword evidence="1" id="KW-0812">Transmembrane</keyword>
<evidence type="ECO:0000313" key="5">
    <source>
        <dbReference type="EMBL" id="RHC15065.1"/>
    </source>
</evidence>
<dbReference type="EMBL" id="CYXZ01000029">
    <property type="protein sequence ID" value="CUN28377.1"/>
    <property type="molecule type" value="Genomic_DNA"/>
</dbReference>
<feature type="transmembrane region" description="Helical" evidence="1">
    <location>
        <begin position="31"/>
        <end position="64"/>
    </location>
</feature>
<evidence type="ECO:0000313" key="11">
    <source>
        <dbReference type="Proteomes" id="UP000284051"/>
    </source>
</evidence>
<dbReference type="EMBL" id="QRQN01000014">
    <property type="protein sequence ID" value="RHN06870.1"/>
    <property type="molecule type" value="Genomic_DNA"/>
</dbReference>
<proteinExistence type="predicted"/>
<reference evidence="9 10" key="2">
    <citation type="submission" date="2018-08" db="EMBL/GenBank/DDBJ databases">
        <title>A genome reference for cultivated species of the human gut microbiota.</title>
        <authorList>
            <person name="Zou Y."/>
            <person name="Xue W."/>
            <person name="Luo G."/>
        </authorList>
    </citation>
    <scope>NUCLEOTIDE SEQUENCE [LARGE SCALE GENOMIC DNA]</scope>
    <source>
        <strain evidence="7 10">AF31-21AC</strain>
        <strain evidence="6 11">AM22-21LB</strain>
        <strain evidence="5 9">AM37-1AC</strain>
        <strain evidence="4 12">AM43-11</strain>
    </source>
</reference>
<dbReference type="Proteomes" id="UP000283513">
    <property type="component" value="Unassembled WGS sequence"/>
</dbReference>
<organism evidence="2 8">
    <name type="scientific">Roseburia intestinalis</name>
    <dbReference type="NCBI Taxonomy" id="166486"/>
    <lineage>
        <taxon>Bacteria</taxon>
        <taxon>Bacillati</taxon>
        <taxon>Bacillota</taxon>
        <taxon>Clostridia</taxon>
        <taxon>Lachnospirales</taxon>
        <taxon>Lachnospiraceae</taxon>
        <taxon>Roseburia</taxon>
    </lineage>
</organism>
<evidence type="ECO:0000313" key="4">
    <source>
        <dbReference type="EMBL" id="RHA65129.1"/>
    </source>
</evidence>
<name>A0A173VQF9_9FIRM</name>
<dbReference type="Proteomes" id="UP000478483">
    <property type="component" value="Unassembled WGS sequence"/>
</dbReference>
<dbReference type="RefSeq" id="WP_006857138.1">
    <property type="nucleotide sequence ID" value="NZ_CABIYH010000029.1"/>
</dbReference>